<name>A0A1L0B2M6_9ASCO</name>
<evidence type="ECO:0000313" key="1">
    <source>
        <dbReference type="EMBL" id="SGZ40720.1"/>
    </source>
</evidence>
<protein>
    <submittedName>
        <fullName evidence="1">Uncharacterized protein</fullName>
    </submittedName>
</protein>
<organism evidence="1 2">
    <name type="scientific">Hanseniaspora guilliermondii</name>
    <dbReference type="NCBI Taxonomy" id="56406"/>
    <lineage>
        <taxon>Eukaryota</taxon>
        <taxon>Fungi</taxon>
        <taxon>Dikarya</taxon>
        <taxon>Ascomycota</taxon>
        <taxon>Saccharomycotina</taxon>
        <taxon>Saccharomycetes</taxon>
        <taxon>Saccharomycodales</taxon>
        <taxon>Saccharomycodaceae</taxon>
        <taxon>Hanseniaspora</taxon>
    </lineage>
</organism>
<accession>A0A1L0B2M6</accession>
<dbReference type="Proteomes" id="UP000183365">
    <property type="component" value="Unassembled WGS sequence"/>
</dbReference>
<dbReference type="VEuPathDB" id="FungiDB:HGUI_02920"/>
<dbReference type="EMBL" id="FQNF01000061">
    <property type="protein sequence ID" value="SGZ40720.1"/>
    <property type="molecule type" value="Genomic_DNA"/>
</dbReference>
<sequence>MNNIQLFDLRETNVSSYEDIRRYEDIFNCRIMLIDFDPSADNIRKNKFSNMDYPVLYENLKTQMLNKKFKMEKMKAKLKKKNSDYLDDNFISSNPTSRKTSFLRQNSSPLSALENTIKENQRLDFNNVNNAVIDSSDDSSTIISDEEEGETFENLMATRSHRVSFTHAEEQKRLSMHAASDSNISESRRVYQQTDYSQQRFKSYNQFLDIRNDEPLYNIQLDFKAFQKSPTYNKYKAEIIKNNLIKKKEPKLLIDQSNEFTDKSIFTEKRFDELDLDDNIALDNQSMNFSVMNVSRKNILENSTSSLQRLQILQTDIFMFELKDCCAFKEEAYIDNDYENSEDASLENILFEFEQLISLIYEIVDPSSQNIESSLFFCCCCCNNHVDNDTNISGGYIKSINPKLLKFFENLGINYKTNFFPVSRAKNDIIYRHEENDDLFNQGKFEDSKNTSLVYNNNYPAIRKQNNVSHVLATVSHDTGRLRVKSFEETLYGLGRKSIITKTDVLYQKMPKIVKNVEDTSVYEGSHSSISLKNAEGKQTPLTLQKDAIDNNSNSNTQSSFFVSKDVRASTNRSPPLVSPAFQNNIMFNTESNRDTENDDNQPYTPVTNTPFAEKNFPESHMLSLMNKNNTPTTVDTKENTETKQKVISDVDTTKIVASLSRTKSTPNRSTKNNTCCVVM</sequence>
<proteinExistence type="predicted"/>
<keyword evidence="2" id="KW-1185">Reference proteome</keyword>
<gene>
    <name evidence="1" type="ORF">HGUI_02920</name>
</gene>
<reference evidence="2" key="1">
    <citation type="submission" date="2016-11" db="EMBL/GenBank/DDBJ databases">
        <authorList>
            <person name="Guldener U."/>
        </authorList>
    </citation>
    <scope>NUCLEOTIDE SEQUENCE [LARGE SCALE GENOMIC DNA]</scope>
</reference>
<dbReference type="AlphaFoldDB" id="A0A1L0B2M6"/>
<evidence type="ECO:0000313" key="2">
    <source>
        <dbReference type="Proteomes" id="UP000183365"/>
    </source>
</evidence>
<dbReference type="OrthoDB" id="3973028at2759"/>